<feature type="chain" id="PRO_5047095790" description="Secreted protein" evidence="2">
    <location>
        <begin position="24"/>
        <end position="164"/>
    </location>
</feature>
<comment type="caution">
    <text evidence="3">The sequence shown here is derived from an EMBL/GenBank/DDBJ whole genome shotgun (WGS) entry which is preliminary data.</text>
</comment>
<protein>
    <recommendedName>
        <fullName evidence="5">Secreted protein</fullName>
    </recommendedName>
</protein>
<sequence length="164" mass="17489">MKTVMKSVYLITALSLPTLTAYADNASTSNTNASTSPSTPTTDTAPSNTSTSTSKTGASAFLGDYQCQRVDAANNTASYPLTVSKSGDTYTLQWENSNGDPVLYGTGVMHPNMTNVVATSFWDPRKPDTIGIQMIEIKPDGSLQSNWVVQTDNQVGSETCTRSK</sequence>
<keyword evidence="4" id="KW-1185">Reference proteome</keyword>
<evidence type="ECO:0000313" key="4">
    <source>
        <dbReference type="Proteomes" id="UP001320170"/>
    </source>
</evidence>
<dbReference type="Proteomes" id="UP001320170">
    <property type="component" value="Unassembled WGS sequence"/>
</dbReference>
<dbReference type="EMBL" id="JAJTND010000004">
    <property type="protein sequence ID" value="MCE3532155.1"/>
    <property type="molecule type" value="Genomic_DNA"/>
</dbReference>
<evidence type="ECO:0000313" key="3">
    <source>
        <dbReference type="EMBL" id="MCE3532155.1"/>
    </source>
</evidence>
<reference evidence="3 4" key="1">
    <citation type="journal article" date="2024" name="Pathogens">
        <title>Characterization of a Novel Species of Legionella Isolated from a Healthcare Facility: Legionella resiliens sp. nov.</title>
        <authorList>
            <person name="Cristino S."/>
            <person name="Pascale M.R."/>
            <person name="Marino F."/>
            <person name="Derelitto C."/>
            <person name="Salaris S."/>
            <person name="Orsini M."/>
            <person name="Squarzoni S."/>
            <person name="Grottola A."/>
            <person name="Girolamini L."/>
        </authorList>
    </citation>
    <scope>NUCLEOTIDE SEQUENCE [LARGE SCALE GENOMIC DNA]</scope>
    <source>
        <strain evidence="3 4">8cVS16</strain>
    </source>
</reference>
<organism evidence="3 4">
    <name type="scientific">Legionella resiliens</name>
    <dbReference type="NCBI Taxonomy" id="2905958"/>
    <lineage>
        <taxon>Bacteria</taxon>
        <taxon>Pseudomonadati</taxon>
        <taxon>Pseudomonadota</taxon>
        <taxon>Gammaproteobacteria</taxon>
        <taxon>Legionellales</taxon>
        <taxon>Legionellaceae</taxon>
        <taxon>Legionella</taxon>
    </lineage>
</organism>
<proteinExistence type="predicted"/>
<feature type="region of interest" description="Disordered" evidence="1">
    <location>
        <begin position="28"/>
        <end position="55"/>
    </location>
</feature>
<evidence type="ECO:0000256" key="2">
    <source>
        <dbReference type="SAM" id="SignalP"/>
    </source>
</evidence>
<accession>A0ABS8X3U6</accession>
<dbReference type="RefSeq" id="WP_182351984.1">
    <property type="nucleotide sequence ID" value="NZ_JAJSPM010000005.1"/>
</dbReference>
<gene>
    <name evidence="3" type="ORF">LXO92_07175</name>
</gene>
<evidence type="ECO:0008006" key="5">
    <source>
        <dbReference type="Google" id="ProtNLM"/>
    </source>
</evidence>
<feature type="signal peptide" evidence="2">
    <location>
        <begin position="1"/>
        <end position="23"/>
    </location>
</feature>
<evidence type="ECO:0000256" key="1">
    <source>
        <dbReference type="SAM" id="MobiDB-lite"/>
    </source>
</evidence>
<keyword evidence="2" id="KW-0732">Signal</keyword>
<name>A0ABS8X3U6_9GAMM</name>